<organism evidence="3 4">
    <name type="scientific">Paenimyroides tangerinum</name>
    <dbReference type="NCBI Taxonomy" id="2488728"/>
    <lineage>
        <taxon>Bacteria</taxon>
        <taxon>Pseudomonadati</taxon>
        <taxon>Bacteroidota</taxon>
        <taxon>Flavobacteriia</taxon>
        <taxon>Flavobacteriales</taxon>
        <taxon>Flavobacteriaceae</taxon>
        <taxon>Paenimyroides</taxon>
    </lineage>
</organism>
<dbReference type="InterPro" id="IPR052894">
    <property type="entry name" value="AsmA-related"/>
</dbReference>
<evidence type="ECO:0000313" key="3">
    <source>
        <dbReference type="EMBL" id="RRJ93338.1"/>
    </source>
</evidence>
<keyword evidence="1" id="KW-0812">Transmembrane</keyword>
<dbReference type="InterPro" id="IPR007844">
    <property type="entry name" value="AsmA"/>
</dbReference>
<dbReference type="GO" id="GO:0005886">
    <property type="term" value="C:plasma membrane"/>
    <property type="evidence" value="ECO:0007669"/>
    <property type="project" value="TreeGrafter"/>
</dbReference>
<dbReference type="GO" id="GO:0090313">
    <property type="term" value="P:regulation of protein targeting to membrane"/>
    <property type="evidence" value="ECO:0007669"/>
    <property type="project" value="TreeGrafter"/>
</dbReference>
<dbReference type="AlphaFoldDB" id="A0A3P3WFY1"/>
<keyword evidence="1" id="KW-1133">Transmembrane helix</keyword>
<reference evidence="3 4" key="1">
    <citation type="submission" date="2018-11" db="EMBL/GenBank/DDBJ databases">
        <title>Flavobacterium sp. nov., YIM 102701-2 draft genome.</title>
        <authorList>
            <person name="Li G."/>
            <person name="Jiang Y."/>
        </authorList>
    </citation>
    <scope>NUCLEOTIDE SEQUENCE [LARGE SCALE GENOMIC DNA]</scope>
    <source>
        <strain evidence="3 4">YIM 102701-2</strain>
    </source>
</reference>
<evidence type="ECO:0000313" key="4">
    <source>
        <dbReference type="Proteomes" id="UP000275719"/>
    </source>
</evidence>
<keyword evidence="4" id="KW-1185">Reference proteome</keyword>
<protein>
    <submittedName>
        <fullName evidence="3">AsmA family protein</fullName>
    </submittedName>
</protein>
<name>A0A3P3WFY1_9FLAO</name>
<dbReference type="PANTHER" id="PTHR30441:SF8">
    <property type="entry name" value="DUF748 DOMAIN-CONTAINING PROTEIN"/>
    <property type="match status" value="1"/>
</dbReference>
<feature type="transmembrane region" description="Helical" evidence="1">
    <location>
        <begin position="14"/>
        <end position="36"/>
    </location>
</feature>
<evidence type="ECO:0000256" key="1">
    <source>
        <dbReference type="SAM" id="Phobius"/>
    </source>
</evidence>
<dbReference type="PANTHER" id="PTHR30441">
    <property type="entry name" value="DUF748 DOMAIN-CONTAINING PROTEIN"/>
    <property type="match status" value="1"/>
</dbReference>
<proteinExistence type="predicted"/>
<gene>
    <name evidence="3" type="ORF">EG240_00810</name>
</gene>
<dbReference type="EMBL" id="RQVQ01000001">
    <property type="protein sequence ID" value="RRJ93338.1"/>
    <property type="molecule type" value="Genomic_DNA"/>
</dbReference>
<accession>A0A3P3WFY1</accession>
<keyword evidence="1" id="KW-0472">Membrane</keyword>
<dbReference type="Pfam" id="PF05170">
    <property type="entry name" value="AsmA"/>
    <property type="match status" value="1"/>
</dbReference>
<dbReference type="Proteomes" id="UP000275719">
    <property type="component" value="Unassembled WGS sequence"/>
</dbReference>
<comment type="caution">
    <text evidence="3">The sequence shown here is derived from an EMBL/GenBank/DDBJ whole genome shotgun (WGS) entry which is preliminary data.</text>
</comment>
<evidence type="ECO:0000259" key="2">
    <source>
        <dbReference type="Pfam" id="PF05170"/>
    </source>
</evidence>
<sequence>MIFFKKIKLKANSFFKIFAVTVGGFAVLLYVLPYFFKDTISKSVIELAEDYIKSDVKFDNINLSFYTHFPNLTVSLDNTVISGSEHFPQQNLIKANEISLGIDLFSLFGDKITFNQLYLSDAEISIKTDSLGNSNFDIFISDDEAPKEDSSVNLNFERININKTNLVYEDLKSRILFKASNFNYKGSVSFIENKIDLAAKTKIHEVFFAFDESIYIDKKSLNAEVDTQIDLENLSLKFNKNKFVLAKFPFEVHGGIKLPNNEIDFDLKISSQNNQLSDLLSLVPVHFQQWYENTKIEGNSTFDFSLKGKMNESLNLKPDLKLILQVSNGLINYNNGQFPLKNLNLKSFINIPGLNPENLEVNISDFNFDLNQGFVKGNLDFKAPTTIKSKIETKLDLAILQKAIGLSAFDIKGLLEINADIDGAYLHESRKVGIRNNEQIFISSVPKTNMIAKLSNGYFKMKELPMAIEQIYADFEIKNLDGVFENTAILVNQIKAKASNNFIDGYAKIYNLRDYQLETNLKANLNLANITSIFPVESFKVKGDLKIDFKANGTYEPKKNIFPISNSHLKLDNGYLKYTDIPELPIEDIDIEMNVSSAKGSINDLKIEVLPISFKLAGEKFKLDADLYNFNNLTYKINSQGTLDLNKIYRVFAIEGYNVNGMIKANLNIFGKGTSSDNSTVRNRGFIDLKNIFLDSDLFPNSFIIQNGKLKFQREKILLDNINAKYASNSFKIGGEVSNYMNFVFNDAAVLNGNVTVEAKKLMLDELMAFNNTTSNNTVVNASKGNPSGVIMIPSNFALNANANQVFFKGIELANFKGNLSVNKGKVNLNETNFDLIGSKFSMSGSYQPISPRMANFDYTIKANDFDIQKAYKEITIFRELASAAENVYGVVSLDYSLSGILDADMMPKLKTVKGQGILTLEDIQFKGFKLFNAVSEKTSFESLHDAKASRVEVKTSIKNNVMTIEPTKFRISGFRPRIQGQITLDGRMNLGFRLGLPPFGVIGIPMIITGNSDNMKIKLGKQEEVPLEETDEEYEDYRKTLEPMEMKEY</sequence>
<feature type="domain" description="AsmA" evidence="2">
    <location>
        <begin position="23"/>
        <end position="203"/>
    </location>
</feature>